<reference evidence="8 9" key="1">
    <citation type="journal article" date="2020" name="Front. Plant Sci.">
        <title>Isolation of Rhizosphere Bacteria That Improve Quality and Water Stress Tolerance in Greenhouse Ornamentals.</title>
        <authorList>
            <person name="Nordstedt N.P."/>
            <person name="Jones M.L."/>
        </authorList>
    </citation>
    <scope>NUCLEOTIDE SEQUENCE [LARGE SCALE GENOMIC DNA]</scope>
    <source>
        <strain evidence="8 9">C6C2</strain>
    </source>
</reference>
<evidence type="ECO:0000259" key="7">
    <source>
        <dbReference type="PROSITE" id="PS50893"/>
    </source>
</evidence>
<feature type="domain" description="ABC transporter" evidence="7">
    <location>
        <begin position="2"/>
        <end position="236"/>
    </location>
</feature>
<dbReference type="InterPro" id="IPR003439">
    <property type="entry name" value="ABC_transporter-like_ATP-bd"/>
</dbReference>
<comment type="function">
    <text evidence="6">Part of the ABC transporter complex HmuTUV involved in hemin import. Responsible for energy coupling to the transport system.</text>
</comment>
<keyword evidence="4 8" id="KW-0067">ATP-binding</keyword>
<dbReference type="InterPro" id="IPR017871">
    <property type="entry name" value="ABC_transporter-like_CS"/>
</dbReference>
<name>A0ABX2LZ58_9BURK</name>
<dbReference type="InterPro" id="IPR003593">
    <property type="entry name" value="AAA+_ATPase"/>
</dbReference>
<dbReference type="RefSeq" id="WP_079216904.1">
    <property type="nucleotide sequence ID" value="NZ_CP018845.1"/>
</dbReference>
<dbReference type="Pfam" id="PF00005">
    <property type="entry name" value="ABC_tran"/>
    <property type="match status" value="1"/>
</dbReference>
<dbReference type="Gene3D" id="3.40.50.300">
    <property type="entry name" value="P-loop containing nucleotide triphosphate hydrolases"/>
    <property type="match status" value="1"/>
</dbReference>
<sequence length="255" mass="27490">MLHIDALHYRHGECEILDGIRLDVAAGEVVALLGPNGAGKSTLLRCVNQLAGRYRGRILVDGRDAAALAPRELARTVSWVPQQAGGSMALRVLDMVLLGRAPHRRRGSGERDLAIALEAISRLHLDELALRPVDRLSGGERQRVMLARAMAQEGRLMLLDEPTSDLDLRHQVEAMQAVREIARARDAAMLVAIHDLALAARFADRLVMLAGGRIHAAGPWCEVLTPANILAVYGVHARVGCDDGIPYVIPTGAAA</sequence>
<evidence type="ECO:0000256" key="2">
    <source>
        <dbReference type="ARBA" id="ARBA00022475"/>
    </source>
</evidence>
<dbReference type="PANTHER" id="PTHR42794:SF1">
    <property type="entry name" value="HEMIN IMPORT ATP-BINDING PROTEIN HMUV"/>
    <property type="match status" value="1"/>
</dbReference>
<protein>
    <submittedName>
        <fullName evidence="8">ABC transporter ATP-binding protein</fullName>
    </submittedName>
</protein>
<dbReference type="GO" id="GO:0005524">
    <property type="term" value="F:ATP binding"/>
    <property type="evidence" value="ECO:0007669"/>
    <property type="project" value="UniProtKB-KW"/>
</dbReference>
<keyword evidence="3" id="KW-0547">Nucleotide-binding</keyword>
<gene>
    <name evidence="8" type="ORF">HNO84_15565</name>
</gene>
<evidence type="ECO:0000313" key="8">
    <source>
        <dbReference type="EMBL" id="NUU03023.1"/>
    </source>
</evidence>
<evidence type="ECO:0000313" key="9">
    <source>
        <dbReference type="Proteomes" id="UP000536746"/>
    </source>
</evidence>
<dbReference type="SMART" id="SM00382">
    <property type="entry name" value="AAA"/>
    <property type="match status" value="1"/>
</dbReference>
<keyword evidence="2" id="KW-0472">Membrane</keyword>
<keyword evidence="1" id="KW-0813">Transport</keyword>
<dbReference type="SUPFAM" id="SSF52540">
    <property type="entry name" value="P-loop containing nucleoside triphosphate hydrolases"/>
    <property type="match status" value="1"/>
</dbReference>
<dbReference type="PANTHER" id="PTHR42794">
    <property type="entry name" value="HEMIN IMPORT ATP-BINDING PROTEIN HMUV"/>
    <property type="match status" value="1"/>
</dbReference>
<comment type="caution">
    <text evidence="8">The sequence shown here is derived from an EMBL/GenBank/DDBJ whole genome shotgun (WGS) entry which is preliminary data.</text>
</comment>
<dbReference type="InterPro" id="IPR027417">
    <property type="entry name" value="P-loop_NTPase"/>
</dbReference>
<dbReference type="Proteomes" id="UP000536746">
    <property type="component" value="Unassembled WGS sequence"/>
</dbReference>
<keyword evidence="5" id="KW-1278">Translocase</keyword>
<dbReference type="EMBL" id="JABFMT010000016">
    <property type="protein sequence ID" value="NUU03023.1"/>
    <property type="molecule type" value="Genomic_DNA"/>
</dbReference>
<keyword evidence="2" id="KW-1003">Cell membrane</keyword>
<keyword evidence="9" id="KW-1185">Reference proteome</keyword>
<accession>A0ABX2LZ58</accession>
<dbReference type="CDD" id="cd03214">
    <property type="entry name" value="ABC_Iron-Siderophores_B12_Hemin"/>
    <property type="match status" value="1"/>
</dbReference>
<dbReference type="PROSITE" id="PS00211">
    <property type="entry name" value="ABC_TRANSPORTER_1"/>
    <property type="match status" value="1"/>
</dbReference>
<dbReference type="PROSITE" id="PS50893">
    <property type="entry name" value="ABC_TRANSPORTER_2"/>
    <property type="match status" value="1"/>
</dbReference>
<organism evidence="8 9">
    <name type="scientific">Herbaspirillum robiniae</name>
    <dbReference type="NCBI Taxonomy" id="2014887"/>
    <lineage>
        <taxon>Bacteria</taxon>
        <taxon>Pseudomonadati</taxon>
        <taxon>Pseudomonadota</taxon>
        <taxon>Betaproteobacteria</taxon>
        <taxon>Burkholderiales</taxon>
        <taxon>Oxalobacteraceae</taxon>
        <taxon>Herbaspirillum</taxon>
    </lineage>
</organism>
<evidence type="ECO:0000256" key="1">
    <source>
        <dbReference type="ARBA" id="ARBA00022448"/>
    </source>
</evidence>
<evidence type="ECO:0000256" key="6">
    <source>
        <dbReference type="ARBA" id="ARBA00037066"/>
    </source>
</evidence>
<proteinExistence type="predicted"/>
<evidence type="ECO:0000256" key="4">
    <source>
        <dbReference type="ARBA" id="ARBA00022840"/>
    </source>
</evidence>
<evidence type="ECO:0000256" key="5">
    <source>
        <dbReference type="ARBA" id="ARBA00022967"/>
    </source>
</evidence>
<evidence type="ECO:0000256" key="3">
    <source>
        <dbReference type="ARBA" id="ARBA00022741"/>
    </source>
</evidence>